<feature type="region of interest" description="Disordered" evidence="1">
    <location>
        <begin position="191"/>
        <end position="213"/>
    </location>
</feature>
<organism evidence="3 4">
    <name type="scientific">Moraxella nasicaprae</name>
    <dbReference type="NCBI Taxonomy" id="2904122"/>
    <lineage>
        <taxon>Bacteria</taxon>
        <taxon>Pseudomonadati</taxon>
        <taxon>Pseudomonadota</taxon>
        <taxon>Gammaproteobacteria</taxon>
        <taxon>Moraxellales</taxon>
        <taxon>Moraxellaceae</taxon>
        <taxon>Moraxella</taxon>
    </lineage>
</organism>
<dbReference type="InterPro" id="IPR032774">
    <property type="entry name" value="WG_beta_rep"/>
</dbReference>
<evidence type="ECO:0000256" key="1">
    <source>
        <dbReference type="SAM" id="MobiDB-lite"/>
    </source>
</evidence>
<dbReference type="Pfam" id="PF14903">
    <property type="entry name" value="WG_beta_rep"/>
    <property type="match status" value="3"/>
</dbReference>
<protein>
    <submittedName>
        <fullName evidence="3">WG repeat-containing protein</fullName>
    </submittedName>
</protein>
<accession>A0ABY6F3G5</accession>
<sequence>MTKKSALVLGLCGLFYLPAHACTIPKSDYKNVSCTSQSGLFLASKDDGSPVALLNQKGSKIVDLFGYQAVLANQFQDGLMPALKNGKVGYITRHGQVRIDFQYDQLPENNWARAVSDGVIVVKKQGVWGAIDTRGRTVVGFDRTISQMSDFKNGQSTIKRHNKDTPIDKQGKHITETPKAAALTAPTTKTTVPVKPAQNGTPAPKPATNPTTKNAAVNVSTPSPVVNAQPLTATNITTTPKIINTSGFYPHQQNGQWGFVDANGTTMIVYAFDEVKDYSENVAAVRQGDFWGFINRGGDLVIPFRFHKDGFVMNHAKPQTPSMPLIFEAGKAWIGSLANGDKMCINAKGDSVSCQ</sequence>
<dbReference type="PANTHER" id="PTHR37841">
    <property type="entry name" value="GLR2918 PROTEIN"/>
    <property type="match status" value="1"/>
</dbReference>
<evidence type="ECO:0000313" key="3">
    <source>
        <dbReference type="EMBL" id="UXZ04631.1"/>
    </source>
</evidence>
<proteinExistence type="predicted"/>
<reference evidence="3" key="1">
    <citation type="submission" date="2021-12" db="EMBL/GenBank/DDBJ databases">
        <title>taxonomy of Moraxella sp. ZY201224.</title>
        <authorList>
            <person name="Li F."/>
        </authorList>
    </citation>
    <scope>NUCLEOTIDE SEQUENCE</scope>
    <source>
        <strain evidence="3">ZY201224</strain>
    </source>
</reference>
<keyword evidence="4" id="KW-1185">Reference proteome</keyword>
<dbReference type="PANTHER" id="PTHR37841:SF1">
    <property type="entry name" value="DUF3298 DOMAIN-CONTAINING PROTEIN"/>
    <property type="match status" value="1"/>
</dbReference>
<evidence type="ECO:0000256" key="2">
    <source>
        <dbReference type="SAM" id="SignalP"/>
    </source>
</evidence>
<gene>
    <name evidence="3" type="ORF">LU297_08655</name>
</gene>
<name>A0ABY6F3G5_9GAMM</name>
<dbReference type="RefSeq" id="WP_263076121.1">
    <property type="nucleotide sequence ID" value="NZ_CP089977.1"/>
</dbReference>
<dbReference type="Proteomes" id="UP001063782">
    <property type="component" value="Chromosome"/>
</dbReference>
<evidence type="ECO:0000313" key="4">
    <source>
        <dbReference type="Proteomes" id="UP001063782"/>
    </source>
</evidence>
<feature type="chain" id="PRO_5046840547" evidence="2">
    <location>
        <begin position="22"/>
        <end position="355"/>
    </location>
</feature>
<dbReference type="EMBL" id="CP089977">
    <property type="protein sequence ID" value="UXZ04631.1"/>
    <property type="molecule type" value="Genomic_DNA"/>
</dbReference>
<feature type="signal peptide" evidence="2">
    <location>
        <begin position="1"/>
        <end position="21"/>
    </location>
</feature>
<keyword evidence="2" id="KW-0732">Signal</keyword>